<protein>
    <recommendedName>
        <fullName evidence="4">Maturase K</fullName>
    </recommendedName>
</protein>
<comment type="caution">
    <text evidence="2">The sequence shown here is derived from an EMBL/GenBank/DDBJ whole genome shotgun (WGS) entry which is preliminary data.</text>
</comment>
<gene>
    <name evidence="2" type="ORF">ACH5RR_031283</name>
</gene>
<proteinExistence type="predicted"/>
<dbReference type="Proteomes" id="UP001630127">
    <property type="component" value="Unassembled WGS sequence"/>
</dbReference>
<keyword evidence="3" id="KW-1185">Reference proteome</keyword>
<sequence>MWWNWLYLVWSAFEPNLLSAPPSFRSKLPVDELAFFHHIFHPPNERFCLNFTKRSCSTRYPLQLLFFEFSLIPLRSLGILAQIWMSEKFSKLRKISLFLSADFLGHQPSYTTFLTLQMNDFS</sequence>
<dbReference type="EMBL" id="JBJUIK010000013">
    <property type="protein sequence ID" value="KAL3505901.1"/>
    <property type="molecule type" value="Genomic_DNA"/>
</dbReference>
<dbReference type="AlphaFoldDB" id="A0ABD2YGR2"/>
<evidence type="ECO:0000256" key="1">
    <source>
        <dbReference type="SAM" id="SignalP"/>
    </source>
</evidence>
<evidence type="ECO:0008006" key="4">
    <source>
        <dbReference type="Google" id="ProtNLM"/>
    </source>
</evidence>
<organism evidence="2 3">
    <name type="scientific">Cinchona calisaya</name>
    <dbReference type="NCBI Taxonomy" id="153742"/>
    <lineage>
        <taxon>Eukaryota</taxon>
        <taxon>Viridiplantae</taxon>
        <taxon>Streptophyta</taxon>
        <taxon>Embryophyta</taxon>
        <taxon>Tracheophyta</taxon>
        <taxon>Spermatophyta</taxon>
        <taxon>Magnoliopsida</taxon>
        <taxon>eudicotyledons</taxon>
        <taxon>Gunneridae</taxon>
        <taxon>Pentapetalae</taxon>
        <taxon>asterids</taxon>
        <taxon>lamiids</taxon>
        <taxon>Gentianales</taxon>
        <taxon>Rubiaceae</taxon>
        <taxon>Cinchonoideae</taxon>
        <taxon>Cinchoneae</taxon>
        <taxon>Cinchona</taxon>
    </lineage>
</organism>
<reference evidence="2 3" key="1">
    <citation type="submission" date="2024-11" db="EMBL/GenBank/DDBJ databases">
        <title>A near-complete genome assembly of Cinchona calisaya.</title>
        <authorList>
            <person name="Lian D.C."/>
            <person name="Zhao X.W."/>
            <person name="Wei L."/>
        </authorList>
    </citation>
    <scope>NUCLEOTIDE SEQUENCE [LARGE SCALE GENOMIC DNA]</scope>
    <source>
        <tissue evidence="2">Nenye</tissue>
    </source>
</reference>
<name>A0ABD2YGR2_9GENT</name>
<evidence type="ECO:0000313" key="3">
    <source>
        <dbReference type="Proteomes" id="UP001630127"/>
    </source>
</evidence>
<keyword evidence="1" id="KW-0732">Signal</keyword>
<evidence type="ECO:0000313" key="2">
    <source>
        <dbReference type="EMBL" id="KAL3505901.1"/>
    </source>
</evidence>
<accession>A0ABD2YGR2</accession>
<feature type="signal peptide" evidence="1">
    <location>
        <begin position="1"/>
        <end position="19"/>
    </location>
</feature>
<feature type="chain" id="PRO_5044744033" description="Maturase K" evidence="1">
    <location>
        <begin position="20"/>
        <end position="122"/>
    </location>
</feature>